<name>A0ABM7WPU1_9BACT</name>
<dbReference type="PANTHER" id="PTHR30411:SF1">
    <property type="entry name" value="CYTOPLASMIC PROTEIN"/>
    <property type="match status" value="1"/>
</dbReference>
<reference evidence="3" key="1">
    <citation type="journal article" date="2022" name="Int. J. Syst. Evol. Microbiol.">
        <title>Anaeromyxobacter oryzae sp. nov., Anaeromyxobacter diazotrophicus sp. nov. and Anaeromyxobacter paludicola sp. nov., isolated from paddy soils.</title>
        <authorList>
            <person name="Itoh H."/>
            <person name="Xu Z."/>
            <person name="Mise K."/>
            <person name="Masuda Y."/>
            <person name="Ushijima N."/>
            <person name="Hayakawa C."/>
            <person name="Shiratori Y."/>
            <person name="Senoo K."/>
        </authorList>
    </citation>
    <scope>NUCLEOTIDE SEQUENCE [LARGE SCALE GENOMIC DNA]</scope>
    <source>
        <strain evidence="3">Red232</strain>
    </source>
</reference>
<keyword evidence="3" id="KW-1185">Reference proteome</keyword>
<sequence length="161" mass="16424">MPLKASAQKVQDALRAAGFSNTVVELADSARTAADAAAAVGCDVGQIVKSLLFEAKPSGRAVLVAASGSHRVDEHAIAAVVGERIGRASAEFVRERTGFAIGGVPPIGHARPVVAIVDEALLGYERVWAAAGHPHAVFALTPAELLRMTGGTVARIRAGAA</sequence>
<proteinExistence type="predicted"/>
<dbReference type="EMBL" id="AP025591">
    <property type="protein sequence ID" value="BDG01478.1"/>
    <property type="molecule type" value="Genomic_DNA"/>
</dbReference>
<dbReference type="RefSeq" id="WP_248358047.1">
    <property type="nucleotide sequence ID" value="NZ_AP025591.1"/>
</dbReference>
<protein>
    <submittedName>
        <fullName evidence="2">Cys-tRNA(Pro)/cys-tRNA(Cys) deacylase</fullName>
    </submittedName>
</protein>
<gene>
    <name evidence="2" type="ORF">AMOR_04740</name>
</gene>
<accession>A0ABM7WPU1</accession>
<dbReference type="Gene3D" id="3.90.960.10">
    <property type="entry name" value="YbaK/aminoacyl-tRNA synthetase-associated domain"/>
    <property type="match status" value="1"/>
</dbReference>
<dbReference type="PANTHER" id="PTHR30411">
    <property type="entry name" value="CYTOPLASMIC PROTEIN"/>
    <property type="match status" value="1"/>
</dbReference>
<dbReference type="Pfam" id="PF04073">
    <property type="entry name" value="tRNA_edit"/>
    <property type="match status" value="1"/>
</dbReference>
<dbReference type="CDD" id="cd04333">
    <property type="entry name" value="ProX_deacylase"/>
    <property type="match status" value="1"/>
</dbReference>
<feature type="domain" description="YbaK/aminoacyl-tRNA synthetase-associated" evidence="1">
    <location>
        <begin position="29"/>
        <end position="147"/>
    </location>
</feature>
<dbReference type="SUPFAM" id="SSF55826">
    <property type="entry name" value="YbaK/ProRS associated domain"/>
    <property type="match status" value="1"/>
</dbReference>
<dbReference type="InterPro" id="IPR036754">
    <property type="entry name" value="YbaK/aa-tRNA-synt-asso_dom_sf"/>
</dbReference>
<evidence type="ECO:0000313" key="3">
    <source>
        <dbReference type="Proteomes" id="UP001162891"/>
    </source>
</evidence>
<dbReference type="Proteomes" id="UP001162891">
    <property type="component" value="Chromosome"/>
</dbReference>
<evidence type="ECO:0000313" key="2">
    <source>
        <dbReference type="EMBL" id="BDG01478.1"/>
    </source>
</evidence>
<organism evidence="2 3">
    <name type="scientific">Anaeromyxobacter oryzae</name>
    <dbReference type="NCBI Taxonomy" id="2918170"/>
    <lineage>
        <taxon>Bacteria</taxon>
        <taxon>Pseudomonadati</taxon>
        <taxon>Myxococcota</taxon>
        <taxon>Myxococcia</taxon>
        <taxon>Myxococcales</taxon>
        <taxon>Cystobacterineae</taxon>
        <taxon>Anaeromyxobacteraceae</taxon>
        <taxon>Anaeromyxobacter</taxon>
    </lineage>
</organism>
<dbReference type="InterPro" id="IPR007214">
    <property type="entry name" value="YbaK/aa-tRNA-synth-assoc-dom"/>
</dbReference>
<evidence type="ECO:0000259" key="1">
    <source>
        <dbReference type="Pfam" id="PF04073"/>
    </source>
</evidence>